<accession>A0A3Q2ZXE3</accession>
<protein>
    <submittedName>
        <fullName evidence="1">Aprataxin and PNKP like factor</fullName>
    </submittedName>
</protein>
<name>A0A3Q2ZXE3_KRYMA</name>
<dbReference type="InterPro" id="IPR008984">
    <property type="entry name" value="SMAD_FHA_dom_sf"/>
</dbReference>
<dbReference type="GO" id="GO:0003906">
    <property type="term" value="F:DNA-(apurinic or apyrimidinic site) endonuclease activity"/>
    <property type="evidence" value="ECO:0007669"/>
    <property type="project" value="InterPro"/>
</dbReference>
<dbReference type="PANTHER" id="PTHR21315:SF2">
    <property type="entry name" value="APRATAXIN AND PNK-LIKE FACTOR"/>
    <property type="match status" value="1"/>
</dbReference>
<reference evidence="1" key="1">
    <citation type="submission" date="2025-08" db="UniProtKB">
        <authorList>
            <consortium name="Ensembl"/>
        </authorList>
    </citation>
    <scope>IDENTIFICATION</scope>
</reference>
<evidence type="ECO:0000313" key="2">
    <source>
        <dbReference type="Proteomes" id="UP000264800"/>
    </source>
</evidence>
<dbReference type="Ensembl" id="ENSKMAT00000003051.1">
    <property type="protein sequence ID" value="ENSKMAP00000002989.1"/>
    <property type="gene ID" value="ENSKMAG00000002259.1"/>
</dbReference>
<proteinExistence type="predicted"/>
<organism evidence="1 2">
    <name type="scientific">Kryptolebias marmoratus</name>
    <name type="common">Mangrove killifish</name>
    <name type="synonym">Rivulus marmoratus</name>
    <dbReference type="NCBI Taxonomy" id="37003"/>
    <lineage>
        <taxon>Eukaryota</taxon>
        <taxon>Metazoa</taxon>
        <taxon>Chordata</taxon>
        <taxon>Craniata</taxon>
        <taxon>Vertebrata</taxon>
        <taxon>Euteleostomi</taxon>
        <taxon>Actinopterygii</taxon>
        <taxon>Neopterygii</taxon>
        <taxon>Teleostei</taxon>
        <taxon>Neoteleostei</taxon>
        <taxon>Acanthomorphata</taxon>
        <taxon>Ovalentaria</taxon>
        <taxon>Atherinomorphae</taxon>
        <taxon>Cyprinodontiformes</taxon>
        <taxon>Rivulidae</taxon>
        <taxon>Kryptolebias</taxon>
    </lineage>
</organism>
<dbReference type="GO" id="GO:0006302">
    <property type="term" value="P:double-strand break repair"/>
    <property type="evidence" value="ECO:0007669"/>
    <property type="project" value="InterPro"/>
</dbReference>
<dbReference type="AlphaFoldDB" id="A0A3Q2ZXE3"/>
<keyword evidence="2" id="KW-1185">Reference proteome</keyword>
<dbReference type="SUPFAM" id="SSF49879">
    <property type="entry name" value="SMAD/FHA domain"/>
    <property type="match status" value="1"/>
</dbReference>
<dbReference type="Gene3D" id="2.60.200.20">
    <property type="match status" value="1"/>
</dbReference>
<dbReference type="FunFam" id="2.60.200.20:FF:000061">
    <property type="entry name" value="Zgc:165656 protein"/>
    <property type="match status" value="1"/>
</dbReference>
<dbReference type="GeneTree" id="ENSGT00390000010591"/>
<dbReference type="InterPro" id="IPR039253">
    <property type="entry name" value="APLF"/>
</dbReference>
<dbReference type="GO" id="GO:0008408">
    <property type="term" value="F:3'-5' exonuclease activity"/>
    <property type="evidence" value="ECO:0007669"/>
    <property type="project" value="InterPro"/>
</dbReference>
<sequence length="243" mass="27151">MSGFDLVPVDGGDPVHLPPGETVLGRGPLLDVSDTRVSRHHGLLENLNGRLRLKPTHVNPCFVLSSPSDDPRPLERGSWFQLRHGDLFSLLPGRFIYRVEATPRYCCLKRFHGDVDNYCDDSGRRGRRVDDVQSAVRRRVLPAWMMGAPVPKSLASSPKGSQQTVLKVFFFKSNPDPEVRFQQRSLGNRGSVKNSLRSFCIRSHDFLWFSFRSVSCEEESTTCSGSRHAGHAHLQLLTRGGGA</sequence>
<dbReference type="GO" id="GO:0035861">
    <property type="term" value="C:site of double-strand break"/>
    <property type="evidence" value="ECO:0007669"/>
    <property type="project" value="TreeGrafter"/>
</dbReference>
<evidence type="ECO:0000313" key="1">
    <source>
        <dbReference type="Ensembl" id="ENSKMAP00000002989.1"/>
    </source>
</evidence>
<dbReference type="Proteomes" id="UP000264800">
    <property type="component" value="Unplaced"/>
</dbReference>
<reference evidence="1" key="2">
    <citation type="submission" date="2025-09" db="UniProtKB">
        <authorList>
            <consortium name="Ensembl"/>
        </authorList>
    </citation>
    <scope>IDENTIFICATION</scope>
</reference>
<dbReference type="PANTHER" id="PTHR21315">
    <property type="entry name" value="APRATAXIN AND PNK-LIKE FACTOR-RELATED"/>
    <property type="match status" value="1"/>
</dbReference>
<dbReference type="GO" id="GO:0005634">
    <property type="term" value="C:nucleus"/>
    <property type="evidence" value="ECO:0007669"/>
    <property type="project" value="TreeGrafter"/>
</dbReference>